<dbReference type="AlphaFoldDB" id="A0A972FMI2"/>
<gene>
    <name evidence="1" type="ORF">G6047_10480</name>
</gene>
<organism evidence="1 2">
    <name type="scientific">Flavobacterium silvaticum</name>
    <dbReference type="NCBI Taxonomy" id="1852020"/>
    <lineage>
        <taxon>Bacteria</taxon>
        <taxon>Pseudomonadati</taxon>
        <taxon>Bacteroidota</taxon>
        <taxon>Flavobacteriia</taxon>
        <taxon>Flavobacteriales</taxon>
        <taxon>Flavobacteriaceae</taxon>
        <taxon>Flavobacterium</taxon>
    </lineage>
</organism>
<dbReference type="EMBL" id="JAAMPU010000105">
    <property type="protein sequence ID" value="NMH28458.1"/>
    <property type="molecule type" value="Genomic_DNA"/>
</dbReference>
<accession>A0A972FMI2</accession>
<sequence>MKMLFAFVLSLVMAKGCSDAEKADWKDATIKYSAITRGFNQNIQVAFNKVSISKNQRGQETAVTRDLTDAEKKSLYEAASKLDLDALGNYEAPSNKRAYDGAAIASLTIAYKGKTYGSKSFDHGNPPAELSGIINALTALAPQETE</sequence>
<evidence type="ECO:0000313" key="2">
    <source>
        <dbReference type="Proteomes" id="UP000712080"/>
    </source>
</evidence>
<protein>
    <submittedName>
        <fullName evidence="1">Uncharacterized protein</fullName>
    </submittedName>
</protein>
<proteinExistence type="predicted"/>
<name>A0A972FMI2_9FLAO</name>
<reference evidence="1" key="1">
    <citation type="submission" date="2020-02" db="EMBL/GenBank/DDBJ databases">
        <title>Flavobacterium sp. genome.</title>
        <authorList>
            <person name="Jung H.S."/>
            <person name="Baek J.H."/>
            <person name="Jeon C.O."/>
        </authorList>
    </citation>
    <scope>NUCLEOTIDE SEQUENCE</scope>
    <source>
        <strain evidence="1">SE-s28</strain>
    </source>
</reference>
<comment type="caution">
    <text evidence="1">The sequence shown here is derived from an EMBL/GenBank/DDBJ whole genome shotgun (WGS) entry which is preliminary data.</text>
</comment>
<evidence type="ECO:0000313" key="1">
    <source>
        <dbReference type="EMBL" id="NMH28458.1"/>
    </source>
</evidence>
<dbReference type="Proteomes" id="UP000712080">
    <property type="component" value="Unassembled WGS sequence"/>
</dbReference>
<keyword evidence="2" id="KW-1185">Reference proteome</keyword>
<dbReference type="RefSeq" id="WP_169527555.1">
    <property type="nucleotide sequence ID" value="NZ_JAAMPU010000105.1"/>
</dbReference>